<dbReference type="Proteomes" id="UP000252107">
    <property type="component" value="Unassembled WGS sequence"/>
</dbReference>
<gene>
    <name evidence="2" type="ORF">A6770_16875</name>
</gene>
<name>A0A367RFB0_9NOSO</name>
<comment type="caution">
    <text evidence="2">The sequence shown here is derived from an EMBL/GenBank/DDBJ whole genome shotgun (WGS) entry which is preliminary data.</text>
</comment>
<keyword evidence="3" id="KW-1185">Reference proteome</keyword>
<dbReference type="Pfam" id="PF13588">
    <property type="entry name" value="HSDR_N_2"/>
    <property type="match status" value="1"/>
</dbReference>
<accession>A0A367RFB0</accession>
<proteinExistence type="predicted"/>
<sequence length="637" mass="75164">MSISESIKKFIKWIQAFDNRILQNEYDVGTKFVLPMFQYLGYPDKCRQSKYPLKRSNSEISEKKLEIALIYFATDDLVKQNADTSLIIVICLEPHTTNFQQAIEQAKFYSKYLNPILFLITNGYHINVFKYHYYHAEESIFDININLLINHDVGSDFYNKLSFESLKNFDKNVNKVSRYTKLNLLEKSIKYHSNLNANLATTDFQPSINQEANHLIVVKSKVLIECNLPKAFSDGNCNIQFSSLILRGLKINLNHKYILGKLTTGLNTQPHWGCRQFIKQLDNNIFEIFLGQITIILSELETLELCFCIDIVCREYKNSIIDFETTLETWKFEFVDIFGIRGFHLFSVDSKLWDLMQRFANKFNYAQGKSEWHLFHQEDISIRVSRGIRDRTFIFPKNDADITHIIYEINDTHLQYLERGDTSWRQEIGPLGIWTAKYTKQWLLKKYIPKVLDYYSQQFKLSKEELLKRLEKYQCELTPIEKIDDIKELIPYLHDIQSWLNIYFENIATSVLHAYYRAFTDLVRNTDSSVTGIDYITGNLRRVEWGNASEKFSHNSIDWTNWNFKDAINCLDRQIARLNTCEYENSLKADLITRTFIWIIENGKICFSQAQLNAAKQALLPLWEQSRFEMRHVYPNR</sequence>
<dbReference type="InterPro" id="IPR029464">
    <property type="entry name" value="HSDR_N"/>
</dbReference>
<protein>
    <recommendedName>
        <fullName evidence="1">Type I restriction enzyme R protein N-terminal domain-containing protein</fullName>
    </recommendedName>
</protein>
<feature type="domain" description="Type I restriction enzyme R protein N-terminal" evidence="1">
    <location>
        <begin position="63"/>
        <end position="133"/>
    </location>
</feature>
<reference evidence="2" key="1">
    <citation type="submission" date="2016-04" db="EMBL/GenBank/DDBJ databases">
        <authorList>
            <person name="Tabuchi Yagui T.R."/>
        </authorList>
    </citation>
    <scope>NUCLEOTIDE SEQUENCE [LARGE SCALE GENOMIC DNA]</scope>
    <source>
        <strain evidence="2">NIES-26</strain>
    </source>
</reference>
<evidence type="ECO:0000313" key="3">
    <source>
        <dbReference type="Proteomes" id="UP000252107"/>
    </source>
</evidence>
<evidence type="ECO:0000313" key="2">
    <source>
        <dbReference type="EMBL" id="RCJ34739.1"/>
    </source>
</evidence>
<dbReference type="AlphaFoldDB" id="A0A367RFB0"/>
<organism evidence="2 3">
    <name type="scientific">Nostoc minutum NIES-26</name>
    <dbReference type="NCBI Taxonomy" id="1844469"/>
    <lineage>
        <taxon>Bacteria</taxon>
        <taxon>Bacillati</taxon>
        <taxon>Cyanobacteriota</taxon>
        <taxon>Cyanophyceae</taxon>
        <taxon>Nostocales</taxon>
        <taxon>Nostocaceae</taxon>
        <taxon>Nostoc</taxon>
    </lineage>
</organism>
<dbReference type="EMBL" id="LXQD01000163">
    <property type="protein sequence ID" value="RCJ34739.1"/>
    <property type="molecule type" value="Genomic_DNA"/>
</dbReference>
<evidence type="ECO:0000259" key="1">
    <source>
        <dbReference type="Pfam" id="PF13588"/>
    </source>
</evidence>